<dbReference type="EMBL" id="JH793473">
    <property type="protein sequence ID" value="ELQ32340.1"/>
    <property type="molecule type" value="Genomic_DNA"/>
</dbReference>
<gene>
    <name evidence="9" type="ORF">OOU_Y34scaffold01183g1</name>
</gene>
<keyword evidence="7" id="KW-0503">Monooxygenase</keyword>
<dbReference type="InterPro" id="IPR001128">
    <property type="entry name" value="Cyt_P450"/>
</dbReference>
<dbReference type="Pfam" id="PF00067">
    <property type="entry name" value="p450"/>
    <property type="match status" value="1"/>
</dbReference>
<keyword evidence="3" id="KW-0349">Heme</keyword>
<dbReference type="PANTHER" id="PTHR24287:SF1">
    <property type="entry name" value="P450, PUTATIVE (EUROFUNG)-RELATED"/>
    <property type="match status" value="1"/>
</dbReference>
<evidence type="ECO:0000256" key="1">
    <source>
        <dbReference type="ARBA" id="ARBA00001971"/>
    </source>
</evidence>
<dbReference type="InterPro" id="IPR047146">
    <property type="entry name" value="Cyt_P450_E_CYP52_fungi"/>
</dbReference>
<keyword evidence="8" id="KW-0472">Membrane</keyword>
<evidence type="ECO:0000256" key="7">
    <source>
        <dbReference type="ARBA" id="ARBA00023033"/>
    </source>
</evidence>
<dbReference type="InterPro" id="IPR036396">
    <property type="entry name" value="Cyt_P450_sf"/>
</dbReference>
<evidence type="ECO:0008006" key="10">
    <source>
        <dbReference type="Google" id="ProtNLM"/>
    </source>
</evidence>
<dbReference type="SUPFAM" id="SSF48264">
    <property type="entry name" value="Cytochrome P450"/>
    <property type="match status" value="1"/>
</dbReference>
<organism evidence="9">
    <name type="scientific">Pyricularia oryzae (strain Y34)</name>
    <name type="common">Rice blast fungus</name>
    <name type="synonym">Magnaporthe oryzae</name>
    <dbReference type="NCBI Taxonomy" id="1143189"/>
    <lineage>
        <taxon>Eukaryota</taxon>
        <taxon>Fungi</taxon>
        <taxon>Dikarya</taxon>
        <taxon>Ascomycota</taxon>
        <taxon>Pezizomycotina</taxon>
        <taxon>Sordariomycetes</taxon>
        <taxon>Sordariomycetidae</taxon>
        <taxon>Magnaporthales</taxon>
        <taxon>Pyriculariaceae</taxon>
        <taxon>Pyricularia</taxon>
    </lineage>
</organism>
<evidence type="ECO:0000256" key="6">
    <source>
        <dbReference type="ARBA" id="ARBA00023004"/>
    </source>
</evidence>
<keyword evidence="5" id="KW-0560">Oxidoreductase</keyword>
<reference evidence="9" key="1">
    <citation type="journal article" date="2012" name="PLoS Genet.">
        <title>Comparative analysis of the genomes of two field isolates of the rice blast fungus Magnaporthe oryzae.</title>
        <authorList>
            <person name="Xue M."/>
            <person name="Yang J."/>
            <person name="Li Z."/>
            <person name="Hu S."/>
            <person name="Yao N."/>
            <person name="Dean R.A."/>
            <person name="Zhao W."/>
            <person name="Shen M."/>
            <person name="Zhang H."/>
            <person name="Li C."/>
            <person name="Liu L."/>
            <person name="Cao L."/>
            <person name="Xu X."/>
            <person name="Xing Y."/>
            <person name="Hsiang T."/>
            <person name="Zhang Z."/>
            <person name="Xu J.R."/>
            <person name="Peng Y.L."/>
        </authorList>
    </citation>
    <scope>NUCLEOTIDE SEQUENCE</scope>
    <source>
        <strain evidence="9">Y34</strain>
    </source>
</reference>
<dbReference type="GO" id="GO:0016705">
    <property type="term" value="F:oxidoreductase activity, acting on paired donors, with incorporation or reduction of molecular oxygen"/>
    <property type="evidence" value="ECO:0007669"/>
    <property type="project" value="InterPro"/>
</dbReference>
<protein>
    <recommendedName>
        <fullName evidence="10">Cytochrome P450</fullName>
    </recommendedName>
</protein>
<proteinExistence type="inferred from homology"/>
<dbReference type="Proteomes" id="UP000011086">
    <property type="component" value="Unassembled WGS sequence"/>
</dbReference>
<dbReference type="AlphaFoldDB" id="A0AA97NLH8"/>
<evidence type="ECO:0000256" key="3">
    <source>
        <dbReference type="ARBA" id="ARBA00022617"/>
    </source>
</evidence>
<evidence type="ECO:0000256" key="4">
    <source>
        <dbReference type="ARBA" id="ARBA00022723"/>
    </source>
</evidence>
<sequence>MKSQLPKIPMVFAIVMAVIAIGNGAPTPIKALAVRDGPELDIMRAAVHAELFPTIIETHIIFAITALSIVLAVICILVSCIARLSIYEESKAACLVIEPVRSYRFKVMPLDKYVARRLDNGFTATAEKQALAEANEEKDRYIFSDALAENFPDIVELRYQILGVLFAGCDTTASLISWVFYNLARDPARYLKLRAKGTVWWRTSNLPRPTVGTDQTCVRGREAVATIRPDRKLGFRAECEAQCDGHNVL</sequence>
<evidence type="ECO:0000256" key="2">
    <source>
        <dbReference type="ARBA" id="ARBA00010617"/>
    </source>
</evidence>
<dbReference type="GO" id="GO:0005506">
    <property type="term" value="F:iron ion binding"/>
    <property type="evidence" value="ECO:0007669"/>
    <property type="project" value="InterPro"/>
</dbReference>
<comment type="cofactor">
    <cofactor evidence="1">
        <name>heme</name>
        <dbReference type="ChEBI" id="CHEBI:30413"/>
    </cofactor>
</comment>
<keyword evidence="4" id="KW-0479">Metal-binding</keyword>
<keyword evidence="6" id="KW-0408">Iron</keyword>
<keyword evidence="8" id="KW-0812">Transmembrane</keyword>
<feature type="transmembrane region" description="Helical" evidence="8">
    <location>
        <begin position="60"/>
        <end position="82"/>
    </location>
</feature>
<keyword evidence="8" id="KW-1133">Transmembrane helix</keyword>
<evidence type="ECO:0000256" key="8">
    <source>
        <dbReference type="SAM" id="Phobius"/>
    </source>
</evidence>
<evidence type="ECO:0000256" key="5">
    <source>
        <dbReference type="ARBA" id="ARBA00023002"/>
    </source>
</evidence>
<comment type="similarity">
    <text evidence="2">Belongs to the cytochrome P450 family.</text>
</comment>
<dbReference type="GO" id="GO:0004497">
    <property type="term" value="F:monooxygenase activity"/>
    <property type="evidence" value="ECO:0007669"/>
    <property type="project" value="UniProtKB-KW"/>
</dbReference>
<accession>A0AA97NLH8</accession>
<dbReference type="GO" id="GO:0020037">
    <property type="term" value="F:heme binding"/>
    <property type="evidence" value="ECO:0007669"/>
    <property type="project" value="InterPro"/>
</dbReference>
<evidence type="ECO:0000313" key="9">
    <source>
        <dbReference type="EMBL" id="ELQ32340.1"/>
    </source>
</evidence>
<dbReference type="PANTHER" id="PTHR24287">
    <property type="entry name" value="P450, PUTATIVE (EUROFUNG)-RELATED"/>
    <property type="match status" value="1"/>
</dbReference>
<dbReference type="Gene3D" id="1.10.630.10">
    <property type="entry name" value="Cytochrome P450"/>
    <property type="match status" value="1"/>
</dbReference>
<name>A0AA97NLH8_PYRO3</name>